<sequence length="30" mass="3630">MTVWRKRSFVVTWRPDSRLEGYGANCFRNP</sequence>
<reference evidence="2" key="1">
    <citation type="submission" date="2014-09" db="EMBL/GenBank/DDBJ databases">
        <authorList>
            <person name="Mudge J."/>
            <person name="Ramaraj T."/>
            <person name="Lindquist I.E."/>
            <person name="Bharti A.K."/>
            <person name="Sundararajan A."/>
            <person name="Cameron C.T."/>
            <person name="Woodward J.E."/>
            <person name="May G.D."/>
            <person name="Brubaker C."/>
            <person name="Broadhvest J."/>
            <person name="Wilkins T.A."/>
        </authorList>
    </citation>
    <scope>NUCLEOTIDE SEQUENCE</scope>
    <source>
        <strain evidence="2">cv. AKA8401</strain>
    </source>
</reference>
<evidence type="ECO:0000313" key="2">
    <source>
        <dbReference type="Proteomes" id="UP000032142"/>
    </source>
</evidence>
<proteinExistence type="predicted"/>
<organism evidence="1 2">
    <name type="scientific">Gossypium arboreum</name>
    <name type="common">Tree cotton</name>
    <name type="synonym">Gossypium nanking</name>
    <dbReference type="NCBI Taxonomy" id="29729"/>
    <lineage>
        <taxon>Eukaryota</taxon>
        <taxon>Viridiplantae</taxon>
        <taxon>Streptophyta</taxon>
        <taxon>Embryophyta</taxon>
        <taxon>Tracheophyta</taxon>
        <taxon>Spermatophyta</taxon>
        <taxon>Magnoliopsida</taxon>
        <taxon>eudicotyledons</taxon>
        <taxon>Gunneridae</taxon>
        <taxon>Pentapetalae</taxon>
        <taxon>rosids</taxon>
        <taxon>malvids</taxon>
        <taxon>Malvales</taxon>
        <taxon>Malvaceae</taxon>
        <taxon>Malvoideae</taxon>
        <taxon>Gossypium</taxon>
    </lineage>
</organism>
<dbReference type="Proteomes" id="UP000032142">
    <property type="component" value="Unassembled WGS sequence"/>
</dbReference>
<protein>
    <submittedName>
        <fullName evidence="1">Uncharacterized protein</fullName>
    </submittedName>
</protein>
<accession>A0A0B0NXM3</accession>
<keyword evidence="2" id="KW-1185">Reference proteome</keyword>
<evidence type="ECO:0000313" key="1">
    <source>
        <dbReference type="EMBL" id="KHG16639.1"/>
    </source>
</evidence>
<dbReference type="EMBL" id="KN406619">
    <property type="protein sequence ID" value="KHG16639.1"/>
    <property type="molecule type" value="Genomic_DNA"/>
</dbReference>
<name>A0A0B0NXM3_GOSAR</name>
<dbReference type="AlphaFoldDB" id="A0A0B0NXM3"/>
<gene>
    <name evidence="1" type="ORF">F383_20778</name>
</gene>